<dbReference type="AlphaFoldDB" id="A0A5C2RSH4"/>
<accession>A0A5C2RSH4</accession>
<sequence>MTPHPDDKYLFEFDLAEKGNMQFDTDGMSAKFTDRAKTAQAAKWKRLDEMFAPRKIIPSRLLANRGGNPRRLAYGWACTDEYFWHYATHHNLKVDAPDGSWLKEQAGTTVIKLGELTQSQRQNEELMHILDLTARLLVEADLFEWSGIKLQLVVSFAGGDLAWVLALYTNYDMGDRCFKMEDVGGVPHVAEVVQEAMTFGNYRPELLWWYGWEHLRVNLSTPL</sequence>
<keyword evidence="2" id="KW-1185">Reference proteome</keyword>
<evidence type="ECO:0000313" key="1">
    <source>
        <dbReference type="EMBL" id="RPD54254.1"/>
    </source>
</evidence>
<name>A0A5C2RSH4_9APHY</name>
<protein>
    <submittedName>
        <fullName evidence="1">Uncharacterized protein</fullName>
    </submittedName>
</protein>
<proteinExistence type="predicted"/>
<gene>
    <name evidence="1" type="ORF">L227DRAFT_580693</name>
</gene>
<organism evidence="1 2">
    <name type="scientific">Lentinus tigrinus ALCF2SS1-6</name>
    <dbReference type="NCBI Taxonomy" id="1328759"/>
    <lineage>
        <taxon>Eukaryota</taxon>
        <taxon>Fungi</taxon>
        <taxon>Dikarya</taxon>
        <taxon>Basidiomycota</taxon>
        <taxon>Agaricomycotina</taxon>
        <taxon>Agaricomycetes</taxon>
        <taxon>Polyporales</taxon>
        <taxon>Polyporaceae</taxon>
        <taxon>Lentinus</taxon>
    </lineage>
</organism>
<dbReference type="OrthoDB" id="2746972at2759"/>
<evidence type="ECO:0000313" key="2">
    <source>
        <dbReference type="Proteomes" id="UP000313359"/>
    </source>
</evidence>
<dbReference type="Proteomes" id="UP000313359">
    <property type="component" value="Unassembled WGS sequence"/>
</dbReference>
<dbReference type="STRING" id="1328759.A0A5C2RSH4"/>
<dbReference type="EMBL" id="ML122308">
    <property type="protein sequence ID" value="RPD54254.1"/>
    <property type="molecule type" value="Genomic_DNA"/>
</dbReference>
<reference evidence="1" key="1">
    <citation type="journal article" date="2018" name="Genome Biol. Evol.">
        <title>Genomics and development of Lentinus tigrinus, a white-rot wood-decaying mushroom with dimorphic fruiting bodies.</title>
        <authorList>
            <person name="Wu B."/>
            <person name="Xu Z."/>
            <person name="Knudson A."/>
            <person name="Carlson A."/>
            <person name="Chen N."/>
            <person name="Kovaka S."/>
            <person name="LaButti K."/>
            <person name="Lipzen A."/>
            <person name="Pennachio C."/>
            <person name="Riley R."/>
            <person name="Schakwitz W."/>
            <person name="Umezawa K."/>
            <person name="Ohm R.A."/>
            <person name="Grigoriev I.V."/>
            <person name="Nagy L.G."/>
            <person name="Gibbons J."/>
            <person name="Hibbett D."/>
        </authorList>
    </citation>
    <scope>NUCLEOTIDE SEQUENCE [LARGE SCALE GENOMIC DNA]</scope>
    <source>
        <strain evidence="1">ALCF2SS1-6</strain>
    </source>
</reference>